<organism evidence="7 8">
    <name type="scientific">Thermodesulforhabdus norvegica</name>
    <dbReference type="NCBI Taxonomy" id="39841"/>
    <lineage>
        <taxon>Bacteria</taxon>
        <taxon>Pseudomonadati</taxon>
        <taxon>Thermodesulfobacteriota</taxon>
        <taxon>Syntrophobacteria</taxon>
        <taxon>Syntrophobacterales</taxon>
        <taxon>Thermodesulforhabdaceae</taxon>
        <taxon>Thermodesulforhabdus</taxon>
    </lineage>
</organism>
<dbReference type="InterPro" id="IPR036919">
    <property type="entry name" value="Ribo_uL30_ferredoxin-like_sf"/>
</dbReference>
<keyword evidence="3 7" id="KW-0689">Ribosomal protein</keyword>
<dbReference type="STRING" id="39841.SAMN05660836_02374"/>
<dbReference type="InterPro" id="IPR005996">
    <property type="entry name" value="Ribosomal_uL30_bac-type"/>
</dbReference>
<dbReference type="PANTHER" id="PTHR15892">
    <property type="entry name" value="MITOCHONDRIAL RIBOSOMAL PROTEIN L30"/>
    <property type="match status" value="1"/>
</dbReference>
<dbReference type="Gene3D" id="3.30.1390.20">
    <property type="entry name" value="Ribosomal protein L30, ferredoxin-like fold domain"/>
    <property type="match status" value="1"/>
</dbReference>
<evidence type="ECO:0000256" key="1">
    <source>
        <dbReference type="ARBA" id="ARBA00007594"/>
    </source>
</evidence>
<accession>A0A1I4VMS0</accession>
<dbReference type="SUPFAM" id="SSF55129">
    <property type="entry name" value="Ribosomal protein L30p/L7e"/>
    <property type="match status" value="1"/>
</dbReference>
<dbReference type="Pfam" id="PF00327">
    <property type="entry name" value="Ribosomal_L30"/>
    <property type="match status" value="1"/>
</dbReference>
<evidence type="ECO:0000256" key="4">
    <source>
        <dbReference type="ARBA" id="ARBA00023274"/>
    </source>
</evidence>
<evidence type="ECO:0000313" key="8">
    <source>
        <dbReference type="Proteomes" id="UP000199611"/>
    </source>
</evidence>
<gene>
    <name evidence="7" type="ORF">SAMN05660836_02374</name>
</gene>
<dbReference type="PIRSF" id="PIRSF002211">
    <property type="entry name" value="Ribosomal_L30_bac-type"/>
    <property type="match status" value="1"/>
</dbReference>
<evidence type="ECO:0000256" key="3">
    <source>
        <dbReference type="ARBA" id="ARBA00022980"/>
    </source>
</evidence>
<dbReference type="OrthoDB" id="9812790at2"/>
<evidence type="ECO:0000259" key="6">
    <source>
        <dbReference type="Pfam" id="PF00327"/>
    </source>
</evidence>
<dbReference type="CDD" id="cd01658">
    <property type="entry name" value="Ribosomal_L30"/>
    <property type="match status" value="1"/>
</dbReference>
<comment type="similarity">
    <text evidence="1">Belongs to the universal ribosomal protein uL30 family.</text>
</comment>
<proteinExistence type="inferred from homology"/>
<protein>
    <recommendedName>
        <fullName evidence="5">50S ribosomal protein L30</fullName>
    </recommendedName>
</protein>
<feature type="domain" description="Large ribosomal subunit protein uL30-like ferredoxin-like fold" evidence="6">
    <location>
        <begin position="5"/>
        <end position="55"/>
    </location>
</feature>
<keyword evidence="8" id="KW-1185">Reference proteome</keyword>
<dbReference type="PANTHER" id="PTHR15892:SF2">
    <property type="entry name" value="LARGE RIBOSOMAL SUBUNIT PROTEIN UL30M"/>
    <property type="match status" value="1"/>
</dbReference>
<dbReference type="RefSeq" id="WP_093396039.1">
    <property type="nucleotide sequence ID" value="NZ_FOUU01000010.1"/>
</dbReference>
<keyword evidence="4" id="KW-0687">Ribonucleoprotein</keyword>
<reference evidence="8" key="1">
    <citation type="submission" date="2016-10" db="EMBL/GenBank/DDBJ databases">
        <authorList>
            <person name="Varghese N."/>
            <person name="Submissions S."/>
        </authorList>
    </citation>
    <scope>NUCLEOTIDE SEQUENCE [LARGE SCALE GENOMIC DNA]</scope>
    <source>
        <strain evidence="8">DSM 9990</strain>
    </source>
</reference>
<evidence type="ECO:0000313" key="7">
    <source>
        <dbReference type="EMBL" id="SFN02437.1"/>
    </source>
</evidence>
<name>A0A1I4VMS0_9BACT</name>
<dbReference type="EMBL" id="FOUU01000010">
    <property type="protein sequence ID" value="SFN02437.1"/>
    <property type="molecule type" value="Genomic_DNA"/>
</dbReference>
<dbReference type="GO" id="GO:0003735">
    <property type="term" value="F:structural constituent of ribosome"/>
    <property type="evidence" value="ECO:0007669"/>
    <property type="project" value="InterPro"/>
</dbReference>
<dbReference type="GO" id="GO:0015934">
    <property type="term" value="C:large ribosomal subunit"/>
    <property type="evidence" value="ECO:0007669"/>
    <property type="project" value="InterPro"/>
</dbReference>
<sequence>MAKPIKVTLVRSPIGRPEKHRRILRALGLTKLHKSRVLYATPPVVGAIKKVIHLVDVEPVEDDQK</sequence>
<evidence type="ECO:0000256" key="2">
    <source>
        <dbReference type="ARBA" id="ARBA00011838"/>
    </source>
</evidence>
<dbReference type="HAMAP" id="MF_01371_B">
    <property type="entry name" value="Ribosomal_uL30_B"/>
    <property type="match status" value="1"/>
</dbReference>
<dbReference type="NCBIfam" id="TIGR01308">
    <property type="entry name" value="rpmD_bact"/>
    <property type="match status" value="1"/>
</dbReference>
<evidence type="ECO:0000256" key="5">
    <source>
        <dbReference type="ARBA" id="ARBA00035492"/>
    </source>
</evidence>
<dbReference type="AlphaFoldDB" id="A0A1I4VMS0"/>
<dbReference type="Proteomes" id="UP000199611">
    <property type="component" value="Unassembled WGS sequence"/>
</dbReference>
<dbReference type="InterPro" id="IPR016082">
    <property type="entry name" value="Ribosomal_uL30_ferredoxin-like"/>
</dbReference>
<dbReference type="GO" id="GO:0006412">
    <property type="term" value="P:translation"/>
    <property type="evidence" value="ECO:0007669"/>
    <property type="project" value="InterPro"/>
</dbReference>
<comment type="subunit">
    <text evidence="2">Part of the 50S ribosomal subunit.</text>
</comment>